<evidence type="ECO:0000313" key="13">
    <source>
        <dbReference type="EMBL" id="CAE7051652.1"/>
    </source>
</evidence>
<dbReference type="EC" id="1.16.3.1" evidence="3"/>
<sequence length="179" mass="20856">MIHSLRNNFVRCSFRSLRQASARSIWTHTARSAMVLPNAYRKDGSGHDYSKRTMTTYKQSDITMQQYHRASDKTMESLLDTLENLLDEYADLPYEVDYSSGVLTLKLDDKGTYVINKQPPNKQIWLSSPRSGPKRYDLDTIHNEWFYHRDNTTMRSLLEEELSEVFGRPISLIVGEQVQ</sequence>
<evidence type="ECO:0000256" key="3">
    <source>
        <dbReference type="ARBA" id="ARBA00013107"/>
    </source>
</evidence>
<keyword evidence="11" id="KW-0496">Mitochondrion</keyword>
<evidence type="ECO:0000256" key="8">
    <source>
        <dbReference type="ARBA" id="ARBA00023002"/>
    </source>
</evidence>
<dbReference type="Proteomes" id="UP000663827">
    <property type="component" value="Unassembled WGS sequence"/>
</dbReference>
<comment type="similarity">
    <text evidence="2">Belongs to the frataxin family.</text>
</comment>
<evidence type="ECO:0000256" key="10">
    <source>
        <dbReference type="ARBA" id="ARBA00023065"/>
    </source>
</evidence>
<dbReference type="SMART" id="SM01219">
    <property type="entry name" value="Frataxin_Cyay"/>
    <property type="match status" value="1"/>
</dbReference>
<dbReference type="GO" id="GO:0006879">
    <property type="term" value="P:intracellular iron ion homeostasis"/>
    <property type="evidence" value="ECO:0007669"/>
    <property type="project" value="UniProtKB-KW"/>
</dbReference>
<organism evidence="13 14">
    <name type="scientific">Rhizoctonia solani</name>
    <dbReference type="NCBI Taxonomy" id="456999"/>
    <lineage>
        <taxon>Eukaryota</taxon>
        <taxon>Fungi</taxon>
        <taxon>Dikarya</taxon>
        <taxon>Basidiomycota</taxon>
        <taxon>Agaricomycotina</taxon>
        <taxon>Agaricomycetes</taxon>
        <taxon>Cantharellales</taxon>
        <taxon>Ceratobasidiaceae</taxon>
        <taxon>Rhizoctonia</taxon>
    </lineage>
</organism>
<dbReference type="PANTHER" id="PTHR16821">
    <property type="entry name" value="FRATAXIN"/>
    <property type="match status" value="1"/>
</dbReference>
<proteinExistence type="inferred from homology"/>
<dbReference type="PRINTS" id="PR00904">
    <property type="entry name" value="FRATAXIN"/>
</dbReference>
<evidence type="ECO:0000256" key="1">
    <source>
        <dbReference type="ARBA" id="ARBA00004173"/>
    </source>
</evidence>
<dbReference type="GO" id="GO:0051537">
    <property type="term" value="F:2 iron, 2 sulfur cluster binding"/>
    <property type="evidence" value="ECO:0007669"/>
    <property type="project" value="TreeGrafter"/>
</dbReference>
<evidence type="ECO:0000313" key="14">
    <source>
        <dbReference type="Proteomes" id="UP000663827"/>
    </source>
</evidence>
<evidence type="ECO:0000256" key="7">
    <source>
        <dbReference type="ARBA" id="ARBA00022946"/>
    </source>
</evidence>
<evidence type="ECO:0000256" key="9">
    <source>
        <dbReference type="ARBA" id="ARBA00023004"/>
    </source>
</evidence>
<gene>
    <name evidence="13" type="ORF">RDB_LOCUS1380</name>
</gene>
<dbReference type="PROSITE" id="PS01344">
    <property type="entry name" value="FRATAXIN_1"/>
    <property type="match status" value="1"/>
</dbReference>
<dbReference type="GO" id="GO:0008199">
    <property type="term" value="F:ferric iron binding"/>
    <property type="evidence" value="ECO:0007669"/>
    <property type="project" value="InterPro"/>
</dbReference>
<dbReference type="PROSITE" id="PS50810">
    <property type="entry name" value="FRATAXIN_2"/>
    <property type="match status" value="1"/>
</dbReference>
<evidence type="ECO:0000256" key="12">
    <source>
        <dbReference type="ARBA" id="ARBA00047990"/>
    </source>
</evidence>
<dbReference type="InterPro" id="IPR036524">
    <property type="entry name" value="Frataxin/CyaY_sf"/>
</dbReference>
<keyword evidence="4" id="KW-0409">Iron storage</keyword>
<name>A0A8H3DTS5_9AGAM</name>
<comment type="catalytic activity">
    <reaction evidence="12">
        <text>4 Fe(2+) + O2 + 4 H(+) = 4 Fe(3+) + 2 H2O</text>
        <dbReference type="Rhea" id="RHEA:11148"/>
        <dbReference type="ChEBI" id="CHEBI:15377"/>
        <dbReference type="ChEBI" id="CHEBI:15378"/>
        <dbReference type="ChEBI" id="CHEBI:15379"/>
        <dbReference type="ChEBI" id="CHEBI:29033"/>
        <dbReference type="ChEBI" id="CHEBI:29034"/>
        <dbReference type="EC" id="1.16.3.1"/>
    </reaction>
</comment>
<evidence type="ECO:0000256" key="4">
    <source>
        <dbReference type="ARBA" id="ARBA00022434"/>
    </source>
</evidence>
<dbReference type="GO" id="GO:0008198">
    <property type="term" value="F:ferrous iron binding"/>
    <property type="evidence" value="ECO:0007669"/>
    <property type="project" value="TreeGrafter"/>
</dbReference>
<dbReference type="PANTHER" id="PTHR16821:SF2">
    <property type="entry name" value="FRATAXIN, MITOCHONDRIAL"/>
    <property type="match status" value="1"/>
</dbReference>
<keyword evidence="5" id="KW-0813">Transport</keyword>
<keyword evidence="9" id="KW-0408">Iron</keyword>
<dbReference type="InterPro" id="IPR002908">
    <property type="entry name" value="Frataxin/CyaY"/>
</dbReference>
<evidence type="ECO:0000256" key="5">
    <source>
        <dbReference type="ARBA" id="ARBA00022448"/>
    </source>
</evidence>
<dbReference type="SUPFAM" id="SSF55387">
    <property type="entry name" value="Frataxin/Nqo15-like"/>
    <property type="match status" value="1"/>
</dbReference>
<dbReference type="InterPro" id="IPR020895">
    <property type="entry name" value="Frataxin_CS"/>
</dbReference>
<dbReference type="NCBIfam" id="TIGR03422">
    <property type="entry name" value="mito_frataxin"/>
    <property type="match status" value="1"/>
</dbReference>
<dbReference type="GO" id="GO:0004322">
    <property type="term" value="F:ferroxidase activity"/>
    <property type="evidence" value="ECO:0007669"/>
    <property type="project" value="UniProtKB-EC"/>
</dbReference>
<comment type="caution">
    <text evidence="13">The sequence shown here is derived from an EMBL/GenBank/DDBJ whole genome shotgun (WGS) entry which is preliminary data.</text>
</comment>
<accession>A0A8H3DTS5</accession>
<dbReference type="GO" id="GO:0005739">
    <property type="term" value="C:mitochondrion"/>
    <property type="evidence" value="ECO:0007669"/>
    <property type="project" value="UniProtKB-SubCell"/>
</dbReference>
<dbReference type="Pfam" id="PF01491">
    <property type="entry name" value="Frataxin_Cyay"/>
    <property type="match status" value="1"/>
</dbReference>
<keyword evidence="6" id="KW-0410">Iron transport</keyword>
<dbReference type="GO" id="GO:0034986">
    <property type="term" value="F:iron chaperone activity"/>
    <property type="evidence" value="ECO:0007669"/>
    <property type="project" value="TreeGrafter"/>
</dbReference>
<evidence type="ECO:0000256" key="11">
    <source>
        <dbReference type="ARBA" id="ARBA00023128"/>
    </source>
</evidence>
<dbReference type="EMBL" id="CAJNJQ010000025">
    <property type="protein sequence ID" value="CAE7051652.1"/>
    <property type="molecule type" value="Genomic_DNA"/>
</dbReference>
<reference evidence="13" key="1">
    <citation type="submission" date="2021-01" db="EMBL/GenBank/DDBJ databases">
        <authorList>
            <person name="Kaushik A."/>
        </authorList>
    </citation>
    <scope>NUCLEOTIDE SEQUENCE</scope>
    <source>
        <strain evidence="13">AG5</strain>
    </source>
</reference>
<dbReference type="GO" id="GO:0016226">
    <property type="term" value="P:iron-sulfur cluster assembly"/>
    <property type="evidence" value="ECO:0007669"/>
    <property type="project" value="InterPro"/>
</dbReference>
<keyword evidence="10" id="KW-0406">Ion transport</keyword>
<protein>
    <recommendedName>
        <fullName evidence="3">ferroxidase</fullName>
        <ecNumber evidence="3">1.16.3.1</ecNumber>
    </recommendedName>
</protein>
<keyword evidence="7" id="KW-0809">Transit peptide</keyword>
<dbReference type="AlphaFoldDB" id="A0A8H3DTS5"/>
<keyword evidence="8" id="KW-0560">Oxidoreductase</keyword>
<dbReference type="Gene3D" id="3.30.920.10">
    <property type="entry name" value="Frataxin/CyaY"/>
    <property type="match status" value="1"/>
</dbReference>
<dbReference type="InterPro" id="IPR017789">
    <property type="entry name" value="Frataxin"/>
</dbReference>
<comment type="subcellular location">
    <subcellularLocation>
        <location evidence="1">Mitochondrion</location>
    </subcellularLocation>
</comment>
<dbReference type="GO" id="GO:0006826">
    <property type="term" value="P:iron ion transport"/>
    <property type="evidence" value="ECO:0007669"/>
    <property type="project" value="UniProtKB-KW"/>
</dbReference>
<evidence type="ECO:0000256" key="2">
    <source>
        <dbReference type="ARBA" id="ARBA00008183"/>
    </source>
</evidence>
<dbReference type="NCBIfam" id="TIGR03421">
    <property type="entry name" value="FeS_CyaY"/>
    <property type="match status" value="1"/>
</dbReference>
<evidence type="ECO:0000256" key="6">
    <source>
        <dbReference type="ARBA" id="ARBA00022496"/>
    </source>
</evidence>